<dbReference type="NCBIfam" id="NF005881">
    <property type="entry name" value="PRK07832.1"/>
    <property type="match status" value="1"/>
</dbReference>
<sequence length="290" mass="31401">MTDLASGRYFAGKRCFLTGAASGIGRATALRLAAQGAELYLTDRNADGLELTVADARALGARVPAHRALDVADHHDVAVFAADIHTQQPSMDVVMNIAGISAWGTVDQLTHEHWSNVVAVNLMGPIHVIETFIPPMMAAGRGGHLVNVSSAAGLVALPWHAAYSASKYGLRGLSEVLRFDLARHRIGVSVVVPGAVKTPLVETIQIAGVDRDHPHVSGWVDRFARHAVAPEKAAEKILAGVAKNRYLIYTSPDIWALYAFKRFAWWPYSQAMSRVNVLFTRALRPSSMPR</sequence>
<dbReference type="CDD" id="cd05233">
    <property type="entry name" value="SDR_c"/>
    <property type="match status" value="1"/>
</dbReference>
<evidence type="ECO:0000256" key="1">
    <source>
        <dbReference type="ARBA" id="ARBA00006484"/>
    </source>
</evidence>
<dbReference type="RefSeq" id="WP_149653241.1">
    <property type="nucleotide sequence ID" value="NZ_VTZN01000027.1"/>
</dbReference>
<dbReference type="PANTHER" id="PTHR44196:SF1">
    <property type="entry name" value="DEHYDROGENASE_REDUCTASE SDR FAMILY MEMBER 7B"/>
    <property type="match status" value="1"/>
</dbReference>
<organism evidence="4 5">
    <name type="scientific">Mycobacterium simiae</name>
    <name type="common">Mycobacterium habana</name>
    <dbReference type="NCBI Taxonomy" id="1784"/>
    <lineage>
        <taxon>Bacteria</taxon>
        <taxon>Bacillati</taxon>
        <taxon>Actinomycetota</taxon>
        <taxon>Actinomycetes</taxon>
        <taxon>Mycobacteriales</taxon>
        <taxon>Mycobacteriaceae</taxon>
        <taxon>Mycobacterium</taxon>
        <taxon>Mycobacterium simiae complex</taxon>
    </lineage>
</organism>
<dbReference type="OrthoDB" id="335726at2"/>
<dbReference type="AlphaFoldDB" id="A0A5B1BU10"/>
<evidence type="ECO:0000313" key="4">
    <source>
        <dbReference type="EMBL" id="KAA1250950.1"/>
    </source>
</evidence>
<reference evidence="4 5" key="1">
    <citation type="submission" date="2019-09" db="EMBL/GenBank/DDBJ databases">
        <title>Report of infection by Mycobacterium simiae a patient suffering from pulmonary tuberculosis.</title>
        <authorList>
            <person name="Mohanty P.S."/>
            <person name="Bansal A.K."/>
            <person name="Singh H."/>
            <person name="Sharma S."/>
            <person name="Patil S.A."/>
            <person name="Upadhaya P."/>
            <person name="Singh P.K."/>
            <person name="Kumar D."/>
            <person name="Kumar S."/>
            <person name="Singh R.K."/>
            <person name="Chaudhary B."/>
        </authorList>
    </citation>
    <scope>NUCLEOTIDE SEQUENCE [LARGE SCALE GENOMIC DNA]</scope>
    <source>
        <strain evidence="4 5">JAL-560-SIM</strain>
    </source>
</reference>
<comment type="caution">
    <text evidence="4">The sequence shown here is derived from an EMBL/GenBank/DDBJ whole genome shotgun (WGS) entry which is preliminary data.</text>
</comment>
<dbReference type="PANTHER" id="PTHR44196">
    <property type="entry name" value="DEHYDROGENASE/REDUCTASE SDR FAMILY MEMBER 7B"/>
    <property type="match status" value="1"/>
</dbReference>
<dbReference type="InterPro" id="IPR002347">
    <property type="entry name" value="SDR_fam"/>
</dbReference>
<proteinExistence type="inferred from homology"/>
<gene>
    <name evidence="4" type="ORF">F0Q45_06920</name>
</gene>
<dbReference type="GO" id="GO:0016020">
    <property type="term" value="C:membrane"/>
    <property type="evidence" value="ECO:0007669"/>
    <property type="project" value="TreeGrafter"/>
</dbReference>
<evidence type="ECO:0000256" key="2">
    <source>
        <dbReference type="ARBA" id="ARBA00023002"/>
    </source>
</evidence>
<dbReference type="Proteomes" id="UP000324701">
    <property type="component" value="Unassembled WGS sequence"/>
</dbReference>
<protein>
    <submittedName>
        <fullName evidence="4">SDR family oxidoreductase</fullName>
    </submittedName>
</protein>
<dbReference type="GO" id="GO:0016491">
    <property type="term" value="F:oxidoreductase activity"/>
    <property type="evidence" value="ECO:0007669"/>
    <property type="project" value="UniProtKB-KW"/>
</dbReference>
<name>A0A5B1BU10_MYCSI</name>
<dbReference type="EMBL" id="VTZN01000027">
    <property type="protein sequence ID" value="KAA1250950.1"/>
    <property type="molecule type" value="Genomic_DNA"/>
</dbReference>
<dbReference type="Gene3D" id="3.40.50.720">
    <property type="entry name" value="NAD(P)-binding Rossmann-like Domain"/>
    <property type="match status" value="1"/>
</dbReference>
<dbReference type="InterPro" id="IPR020904">
    <property type="entry name" value="Sc_DH/Rdtase_CS"/>
</dbReference>
<comment type="similarity">
    <text evidence="1 3">Belongs to the short-chain dehydrogenases/reductases (SDR) family.</text>
</comment>
<dbReference type="InterPro" id="IPR036291">
    <property type="entry name" value="NAD(P)-bd_dom_sf"/>
</dbReference>
<keyword evidence="5" id="KW-1185">Reference proteome</keyword>
<dbReference type="PRINTS" id="PR00081">
    <property type="entry name" value="GDHRDH"/>
</dbReference>
<accession>A0A5B1BU10</accession>
<dbReference type="SUPFAM" id="SSF51735">
    <property type="entry name" value="NAD(P)-binding Rossmann-fold domains"/>
    <property type="match status" value="1"/>
</dbReference>
<keyword evidence="2" id="KW-0560">Oxidoreductase</keyword>
<dbReference type="PROSITE" id="PS00061">
    <property type="entry name" value="ADH_SHORT"/>
    <property type="match status" value="1"/>
</dbReference>
<dbReference type="Pfam" id="PF00106">
    <property type="entry name" value="adh_short"/>
    <property type="match status" value="1"/>
</dbReference>
<evidence type="ECO:0000256" key="3">
    <source>
        <dbReference type="RuleBase" id="RU000363"/>
    </source>
</evidence>
<evidence type="ECO:0000313" key="5">
    <source>
        <dbReference type="Proteomes" id="UP000324701"/>
    </source>
</evidence>
<dbReference type="PRINTS" id="PR00080">
    <property type="entry name" value="SDRFAMILY"/>
</dbReference>